<reference evidence="2 3" key="1">
    <citation type="submission" date="2019-08" db="EMBL/GenBank/DDBJ databases">
        <title>Genomes of Subsaximicrobium wynnwilliamsii strains.</title>
        <authorList>
            <person name="Bowman J.P."/>
        </authorList>
    </citation>
    <scope>NUCLEOTIDE SEQUENCE [LARGE SCALE GENOMIC DNA]</scope>
    <source>
        <strain evidence="2 3">2-80-2</strain>
    </source>
</reference>
<comment type="caution">
    <text evidence="2">The sequence shown here is derived from an EMBL/GenBank/DDBJ whole genome shotgun (WGS) entry which is preliminary data.</text>
</comment>
<evidence type="ECO:0000313" key="3">
    <source>
        <dbReference type="Proteomes" id="UP000321578"/>
    </source>
</evidence>
<organism evidence="2 3">
    <name type="scientific">Subsaximicrobium wynnwilliamsii</name>
    <dbReference type="NCBI Taxonomy" id="291179"/>
    <lineage>
        <taxon>Bacteria</taxon>
        <taxon>Pseudomonadati</taxon>
        <taxon>Bacteroidota</taxon>
        <taxon>Flavobacteriia</taxon>
        <taxon>Flavobacteriales</taxon>
        <taxon>Flavobacteriaceae</taxon>
        <taxon>Subsaximicrobium</taxon>
    </lineage>
</organism>
<dbReference type="EMBL" id="VORO01000020">
    <property type="protein sequence ID" value="TXD87758.1"/>
    <property type="molecule type" value="Genomic_DNA"/>
</dbReference>
<gene>
    <name evidence="2" type="ORF">ESY86_15720</name>
</gene>
<dbReference type="OrthoDB" id="1421677at2"/>
<keyword evidence="3" id="KW-1185">Reference proteome</keyword>
<dbReference type="RefSeq" id="WP_147087541.1">
    <property type="nucleotide sequence ID" value="NZ_VORM01000020.1"/>
</dbReference>
<dbReference type="GO" id="GO:0004518">
    <property type="term" value="F:nuclease activity"/>
    <property type="evidence" value="ECO:0007669"/>
    <property type="project" value="InterPro"/>
</dbReference>
<evidence type="ECO:0000259" key="1">
    <source>
        <dbReference type="Pfam" id="PF14130"/>
    </source>
</evidence>
<proteinExistence type="predicted"/>
<dbReference type="AlphaFoldDB" id="A0A5C6ZEZ9"/>
<dbReference type="Pfam" id="PF14130">
    <property type="entry name" value="Cap4_nuclease"/>
    <property type="match status" value="1"/>
</dbReference>
<evidence type="ECO:0000313" key="2">
    <source>
        <dbReference type="EMBL" id="TXD87758.1"/>
    </source>
</evidence>
<dbReference type="Proteomes" id="UP000321578">
    <property type="component" value="Unassembled WGS sequence"/>
</dbReference>
<dbReference type="InterPro" id="IPR025382">
    <property type="entry name" value="Cap4-like_endonuclease_dom"/>
</dbReference>
<accession>A0A5C6ZEZ9</accession>
<feature type="domain" description="CD-NTase associated protein 4-like DNA endonuclease" evidence="1">
    <location>
        <begin position="47"/>
        <end position="147"/>
    </location>
</feature>
<sequence length="223" mass="25563">MAYPDGSATHIGVEYQCWFLALQISFSFFEPDRIIYPEAFITDVSIIDDIKVVENGVTTFYNVKHISPAKSMHWNISELVSNCVVKHIKQQYEVDRKAKIVFVSQSDCYLITEVFQRAVNAITVNDLDMVLASKRCIENWESAKEVFDYDDQTLLGLAQNVSMRCLPLYEIKKLIEHRFTTLGHHKNLANLFVAKSLECSGRKTRITKGLINGWLLECGINFK</sequence>
<protein>
    <recommendedName>
        <fullName evidence="1">CD-NTase associated protein 4-like DNA endonuclease domain-containing protein</fullName>
    </recommendedName>
</protein>
<name>A0A5C6ZEZ9_9FLAO</name>